<protein>
    <submittedName>
        <fullName evidence="1">Uncharacterized protein</fullName>
    </submittedName>
</protein>
<dbReference type="Proteomes" id="UP001231649">
    <property type="component" value="Chromosome 26"/>
</dbReference>
<proteinExistence type="predicted"/>
<evidence type="ECO:0000313" key="2">
    <source>
        <dbReference type="Proteomes" id="UP001231649"/>
    </source>
</evidence>
<accession>A0ACC2Q762</accession>
<keyword evidence="2" id="KW-1185">Reference proteome</keyword>
<organism evidence="1 2">
    <name type="scientific">Mythimna loreyi</name>
    <dbReference type="NCBI Taxonomy" id="667449"/>
    <lineage>
        <taxon>Eukaryota</taxon>
        <taxon>Metazoa</taxon>
        <taxon>Ecdysozoa</taxon>
        <taxon>Arthropoda</taxon>
        <taxon>Hexapoda</taxon>
        <taxon>Insecta</taxon>
        <taxon>Pterygota</taxon>
        <taxon>Neoptera</taxon>
        <taxon>Endopterygota</taxon>
        <taxon>Lepidoptera</taxon>
        <taxon>Glossata</taxon>
        <taxon>Ditrysia</taxon>
        <taxon>Noctuoidea</taxon>
        <taxon>Noctuidae</taxon>
        <taxon>Noctuinae</taxon>
        <taxon>Hadenini</taxon>
        <taxon>Mythimna</taxon>
    </lineage>
</organism>
<dbReference type="EMBL" id="CM056802">
    <property type="protein sequence ID" value="KAJ8708111.1"/>
    <property type="molecule type" value="Genomic_DNA"/>
</dbReference>
<reference evidence="1" key="1">
    <citation type="submission" date="2023-03" db="EMBL/GenBank/DDBJ databases">
        <title>Chromosome-level genomes of two armyworms, Mythimna separata and Mythimna loreyi, provide insights into the biosynthesis and reception of sex pheromones.</title>
        <authorList>
            <person name="Zhao H."/>
        </authorList>
    </citation>
    <scope>NUCLEOTIDE SEQUENCE</scope>
    <source>
        <strain evidence="1">BeijingLab</strain>
    </source>
</reference>
<name>A0ACC2Q762_9NEOP</name>
<gene>
    <name evidence="1" type="ORF">PYW08_010477</name>
</gene>
<sequence length="416" mass="47585">MNFLNLPVVMIENIFSYLSFDEIAKNRMVNRTFNEICMRMLNRGFMMIERRHSMALKNVKAQLPRRESERRYHHLSRHCDILTSIETRISMLNMTYAKFIDNGLCCFIPGKVIDEIKRVLKLVETQSTPPRAHEVLQELRDISSMAIEHFDDKISPAFRKRLQQGAIPPPPRPPAAVLAPIALRQEMIHLRRRSVLNAKLSLYLANQYKKYYKKMMDYKKVAFRQQRTIRDLTKKQREQENIIADLKKRIEECDIKYSELTHTNQAVGGAIAASAAGDVAIASTSAQPLRHFSSQIKLDLSVLPIGTSKRNNKLLPNMKPRKPLIKLPSLSEDDAGPPPKLQKIDESRVSAAPSSSGERQSPRTRSQSSMAKIRNITDEIRHLSNLSTTNENQLKRPLGLSDNNVNVPDSKKQKID</sequence>
<comment type="caution">
    <text evidence="1">The sequence shown here is derived from an EMBL/GenBank/DDBJ whole genome shotgun (WGS) entry which is preliminary data.</text>
</comment>
<evidence type="ECO:0000313" key="1">
    <source>
        <dbReference type="EMBL" id="KAJ8708111.1"/>
    </source>
</evidence>